<name>A0ABW6SMX6_9ACTN</name>
<reference evidence="1 2" key="1">
    <citation type="submission" date="2024-10" db="EMBL/GenBank/DDBJ databases">
        <title>The Natural Products Discovery Center: Release of the First 8490 Sequenced Strains for Exploring Actinobacteria Biosynthetic Diversity.</title>
        <authorList>
            <person name="Kalkreuter E."/>
            <person name="Kautsar S.A."/>
            <person name="Yang D."/>
            <person name="Bader C.D."/>
            <person name="Teijaro C.N."/>
            <person name="Fluegel L."/>
            <person name="Davis C.M."/>
            <person name="Simpson J.R."/>
            <person name="Lauterbach L."/>
            <person name="Steele A.D."/>
            <person name="Gui C."/>
            <person name="Meng S."/>
            <person name="Li G."/>
            <person name="Viehrig K."/>
            <person name="Ye F."/>
            <person name="Su P."/>
            <person name="Kiefer A.F."/>
            <person name="Nichols A."/>
            <person name="Cepeda A.J."/>
            <person name="Yan W."/>
            <person name="Fan B."/>
            <person name="Jiang Y."/>
            <person name="Adhikari A."/>
            <person name="Zheng C.-J."/>
            <person name="Schuster L."/>
            <person name="Cowan T.M."/>
            <person name="Smanski M.J."/>
            <person name="Chevrette M.G."/>
            <person name="De Carvalho L.P.S."/>
            <person name="Shen B."/>
        </authorList>
    </citation>
    <scope>NUCLEOTIDE SEQUENCE [LARGE SCALE GENOMIC DNA]</scope>
    <source>
        <strain evidence="1 2">NPDC002173</strain>
    </source>
</reference>
<keyword evidence="2" id="KW-1185">Reference proteome</keyword>
<evidence type="ECO:0000313" key="2">
    <source>
        <dbReference type="Proteomes" id="UP001602013"/>
    </source>
</evidence>
<comment type="caution">
    <text evidence="1">The sequence shown here is derived from an EMBL/GenBank/DDBJ whole genome shotgun (WGS) entry which is preliminary data.</text>
</comment>
<sequence length="89" mass="9643">MSDDALTGVLLTREQQQRLALEGTYPGWEIFYVSGAELPWLARRRTDPTEAQRMAGLVATVSRSTGEALGTALGTALALLVEIAHNVRC</sequence>
<accession>A0ABW6SMX6</accession>
<proteinExistence type="predicted"/>
<organism evidence="1 2">
    <name type="scientific">Microtetraspora malaysiensis</name>
    <dbReference type="NCBI Taxonomy" id="161358"/>
    <lineage>
        <taxon>Bacteria</taxon>
        <taxon>Bacillati</taxon>
        <taxon>Actinomycetota</taxon>
        <taxon>Actinomycetes</taxon>
        <taxon>Streptosporangiales</taxon>
        <taxon>Streptosporangiaceae</taxon>
        <taxon>Microtetraspora</taxon>
    </lineage>
</organism>
<evidence type="ECO:0000313" key="1">
    <source>
        <dbReference type="EMBL" id="MFF3665522.1"/>
    </source>
</evidence>
<dbReference type="EMBL" id="JBIASD010000004">
    <property type="protein sequence ID" value="MFF3665522.1"/>
    <property type="molecule type" value="Genomic_DNA"/>
</dbReference>
<protein>
    <submittedName>
        <fullName evidence="1">Uncharacterized protein</fullName>
    </submittedName>
</protein>
<gene>
    <name evidence="1" type="ORF">ACFYXI_07995</name>
</gene>
<dbReference type="RefSeq" id="WP_387409540.1">
    <property type="nucleotide sequence ID" value="NZ_JBIASD010000004.1"/>
</dbReference>
<dbReference type="Proteomes" id="UP001602013">
    <property type="component" value="Unassembled WGS sequence"/>
</dbReference>